<dbReference type="GO" id="GO:0020037">
    <property type="term" value="F:heme binding"/>
    <property type="evidence" value="ECO:0007669"/>
    <property type="project" value="InterPro"/>
</dbReference>
<feature type="transmembrane region" description="Helical" evidence="9">
    <location>
        <begin position="29"/>
        <end position="49"/>
    </location>
</feature>
<dbReference type="OrthoDB" id="1055148at2759"/>
<dbReference type="AlphaFoldDB" id="A0A9P4WV02"/>
<evidence type="ECO:0000256" key="9">
    <source>
        <dbReference type="SAM" id="Phobius"/>
    </source>
</evidence>
<evidence type="ECO:0000313" key="10">
    <source>
        <dbReference type="EMBL" id="KAF3042235.1"/>
    </source>
</evidence>
<sequence>MALFNSQPASVNATMGDTVGSAQDLSQRLGLYLISTIILVTILPIYKLLKIYSHDLPQNAPPVVKGNFPLSGAWGFWSARWDWCKSVRDWSPTGNYSFHVGRHHVIGLSGDRGRQVFFDSKELGLVEGYAALFGEAPSIQERDNLNGLDEHTSPFNRRMAWSQKTDQLQKILPTVIADARGGIETISQDPQGRTNPFDSIYRLVFKLTIRLVGAKELAEDPILRRKFEGYFTMLDETAGPISAMFPRFPWPSMIKRFYAGARMYMILDQIVKKRQQRGKTVDDPLQNLLERGDDMKSIVYFVTGALFAGQLNTGVNAAYMLCYLAASPEWLGKIRAEVEEAAAKYGSKEPNASLLDKLSSLSLEVWESEFPLIQLCLRDSIRLNMPGVFFRKNLSSHSIPTGHGNEVIPPGSFPIYHVADAHRDPEVWAEPDKWDPARYLPDRAEDKIKPRIYQGWGVGRHPCQGMRFAKLEVNIITAFFVAALDFAGGLEDENGSKLEEMENGNVNDIANNVPKKPYFLRFSRRDDMSAKFAL</sequence>
<comment type="similarity">
    <text evidence="2">Belongs to the cytochrome P450 family.</text>
</comment>
<evidence type="ECO:0000256" key="6">
    <source>
        <dbReference type="ARBA" id="ARBA00023004"/>
    </source>
</evidence>
<keyword evidence="9" id="KW-0472">Membrane</keyword>
<keyword evidence="3 8" id="KW-0349">Heme</keyword>
<dbReference type="InterPro" id="IPR002403">
    <property type="entry name" value="Cyt_P450_E_grp-IV"/>
</dbReference>
<keyword evidence="5" id="KW-0560">Oxidoreductase</keyword>
<dbReference type="GO" id="GO:0005506">
    <property type="term" value="F:iron ion binding"/>
    <property type="evidence" value="ECO:0007669"/>
    <property type="project" value="InterPro"/>
</dbReference>
<keyword evidence="4 8" id="KW-0479">Metal-binding</keyword>
<organism evidence="10 11">
    <name type="scientific">Didymella heteroderae</name>
    <dbReference type="NCBI Taxonomy" id="1769908"/>
    <lineage>
        <taxon>Eukaryota</taxon>
        <taxon>Fungi</taxon>
        <taxon>Dikarya</taxon>
        <taxon>Ascomycota</taxon>
        <taxon>Pezizomycotina</taxon>
        <taxon>Dothideomycetes</taxon>
        <taxon>Pleosporomycetidae</taxon>
        <taxon>Pleosporales</taxon>
        <taxon>Pleosporineae</taxon>
        <taxon>Didymellaceae</taxon>
        <taxon>Didymella</taxon>
    </lineage>
</organism>
<evidence type="ECO:0000256" key="1">
    <source>
        <dbReference type="ARBA" id="ARBA00001971"/>
    </source>
</evidence>
<evidence type="ECO:0008006" key="12">
    <source>
        <dbReference type="Google" id="ProtNLM"/>
    </source>
</evidence>
<dbReference type="InterPro" id="IPR001128">
    <property type="entry name" value="Cyt_P450"/>
</dbReference>
<evidence type="ECO:0000256" key="5">
    <source>
        <dbReference type="ARBA" id="ARBA00023002"/>
    </source>
</evidence>
<feature type="binding site" description="axial binding residue" evidence="8">
    <location>
        <position position="463"/>
    </location>
    <ligand>
        <name>heme</name>
        <dbReference type="ChEBI" id="CHEBI:30413"/>
    </ligand>
    <ligandPart>
        <name>Fe</name>
        <dbReference type="ChEBI" id="CHEBI:18248"/>
    </ligandPart>
</feature>
<accession>A0A9P4WV02</accession>
<evidence type="ECO:0000256" key="4">
    <source>
        <dbReference type="ARBA" id="ARBA00022723"/>
    </source>
</evidence>
<keyword evidence="11" id="KW-1185">Reference proteome</keyword>
<dbReference type="SUPFAM" id="SSF48264">
    <property type="entry name" value="Cytochrome P450"/>
    <property type="match status" value="1"/>
</dbReference>
<dbReference type="Gene3D" id="1.10.630.10">
    <property type="entry name" value="Cytochrome P450"/>
    <property type="match status" value="1"/>
</dbReference>
<keyword evidence="7" id="KW-0503">Monooxygenase</keyword>
<dbReference type="GO" id="GO:0016125">
    <property type="term" value="P:sterol metabolic process"/>
    <property type="evidence" value="ECO:0007669"/>
    <property type="project" value="TreeGrafter"/>
</dbReference>
<proteinExistence type="inferred from homology"/>
<gene>
    <name evidence="10" type="ORF">E8E12_010009</name>
</gene>
<dbReference type="Proteomes" id="UP000758155">
    <property type="component" value="Unassembled WGS sequence"/>
</dbReference>
<dbReference type="InterPro" id="IPR036396">
    <property type="entry name" value="Cyt_P450_sf"/>
</dbReference>
<dbReference type="GO" id="GO:0016705">
    <property type="term" value="F:oxidoreductase activity, acting on paired donors, with incorporation or reduction of molecular oxygen"/>
    <property type="evidence" value="ECO:0007669"/>
    <property type="project" value="InterPro"/>
</dbReference>
<comment type="caution">
    <text evidence="10">The sequence shown here is derived from an EMBL/GenBank/DDBJ whole genome shotgun (WGS) entry which is preliminary data.</text>
</comment>
<protein>
    <recommendedName>
        <fullName evidence="12">Heme binding</fullName>
    </recommendedName>
</protein>
<dbReference type="PANTHER" id="PTHR24286:SF24">
    <property type="entry name" value="LANOSTEROL 14-ALPHA DEMETHYLASE"/>
    <property type="match status" value="1"/>
</dbReference>
<dbReference type="EMBL" id="SWKV01000017">
    <property type="protein sequence ID" value="KAF3042235.1"/>
    <property type="molecule type" value="Genomic_DNA"/>
</dbReference>
<keyword evidence="9" id="KW-0812">Transmembrane</keyword>
<evidence type="ECO:0000256" key="2">
    <source>
        <dbReference type="ARBA" id="ARBA00010617"/>
    </source>
</evidence>
<dbReference type="PANTHER" id="PTHR24286">
    <property type="entry name" value="CYTOCHROME P450 26"/>
    <property type="match status" value="1"/>
</dbReference>
<reference evidence="10" key="1">
    <citation type="submission" date="2019-04" db="EMBL/GenBank/DDBJ databases">
        <title>Sequencing of skin fungus with MAO and IRED activity.</title>
        <authorList>
            <person name="Marsaioli A.J."/>
            <person name="Bonatto J.M.C."/>
            <person name="Reis Junior O."/>
        </authorList>
    </citation>
    <scope>NUCLEOTIDE SEQUENCE</scope>
    <source>
        <strain evidence="10">28M1</strain>
    </source>
</reference>
<dbReference type="Pfam" id="PF00067">
    <property type="entry name" value="p450"/>
    <property type="match status" value="1"/>
</dbReference>
<keyword evidence="9" id="KW-1133">Transmembrane helix</keyword>
<dbReference type="CDD" id="cd00302">
    <property type="entry name" value="cytochrome_P450"/>
    <property type="match status" value="1"/>
</dbReference>
<dbReference type="PRINTS" id="PR00465">
    <property type="entry name" value="EP450IV"/>
</dbReference>
<dbReference type="GO" id="GO:0004497">
    <property type="term" value="F:monooxygenase activity"/>
    <property type="evidence" value="ECO:0007669"/>
    <property type="project" value="UniProtKB-KW"/>
</dbReference>
<evidence type="ECO:0000256" key="7">
    <source>
        <dbReference type="ARBA" id="ARBA00023033"/>
    </source>
</evidence>
<evidence type="ECO:0000313" key="11">
    <source>
        <dbReference type="Proteomes" id="UP000758155"/>
    </source>
</evidence>
<evidence type="ECO:0000256" key="3">
    <source>
        <dbReference type="ARBA" id="ARBA00022617"/>
    </source>
</evidence>
<keyword evidence="6 8" id="KW-0408">Iron</keyword>
<comment type="cofactor">
    <cofactor evidence="1 8">
        <name>heme</name>
        <dbReference type="ChEBI" id="CHEBI:30413"/>
    </cofactor>
</comment>
<name>A0A9P4WV02_9PLEO</name>
<evidence type="ECO:0000256" key="8">
    <source>
        <dbReference type="PIRSR" id="PIRSR602403-1"/>
    </source>
</evidence>